<organism evidence="4 5">
    <name type="scientific">Thermosynechococcus sichuanensis E542</name>
    <dbReference type="NCBI Taxonomy" id="2016101"/>
    <lineage>
        <taxon>Bacteria</taxon>
        <taxon>Bacillati</taxon>
        <taxon>Cyanobacteriota</taxon>
        <taxon>Cyanophyceae</taxon>
        <taxon>Acaryochloridales</taxon>
        <taxon>Thermosynechococcaceae</taxon>
        <taxon>Thermosynechococcus</taxon>
        <taxon>Thermosynechococcus sichuanensis</taxon>
    </lineage>
</organism>
<dbReference type="InterPro" id="IPR009050">
    <property type="entry name" value="Globin-like_sf"/>
</dbReference>
<dbReference type="GO" id="GO:0015979">
    <property type="term" value="P:photosynthesis"/>
    <property type="evidence" value="ECO:0007669"/>
    <property type="project" value="InterPro"/>
</dbReference>
<evidence type="ECO:0000256" key="3">
    <source>
        <dbReference type="ARBA" id="ARBA00023307"/>
    </source>
</evidence>
<dbReference type="AlphaFoldDB" id="A0A7D6EVM8"/>
<dbReference type="InterPro" id="IPR038719">
    <property type="entry name" value="Phycobilisome_asu/bsu_sf"/>
</dbReference>
<dbReference type="GO" id="GO:0030089">
    <property type="term" value="C:phycobilisome"/>
    <property type="evidence" value="ECO:0007669"/>
    <property type="project" value="InterPro"/>
</dbReference>
<accession>A0A7D6EVM8</accession>
<evidence type="ECO:0000256" key="2">
    <source>
        <dbReference type="ARBA" id="ARBA00022991"/>
    </source>
</evidence>
<reference evidence="5" key="1">
    <citation type="submission" date="2018-09" db="EMBL/GenBank/DDBJ databases">
        <title>Complete genome sequence of thermophilic cyanobacteria strain Thermosynechococcus elongatus PKUAC-SCTE542.</title>
        <authorList>
            <person name="Liang Y."/>
            <person name="Tang J."/>
            <person name="Daroch M."/>
        </authorList>
    </citation>
    <scope>NUCLEOTIDE SEQUENCE [LARGE SCALE GENOMIC DNA]</scope>
    <source>
        <strain evidence="5">E542</strain>
    </source>
</reference>
<proteinExistence type="inferred from homology"/>
<dbReference type="Proteomes" id="UP000261812">
    <property type="component" value="Chromosome"/>
</dbReference>
<keyword evidence="3" id="KW-0089">Bile pigment</keyword>
<sequence>MFRQLNHLTVVADGRYARPEELNFLRDYLASVETRISAYEKIRAEAEMMADKIQAMQKAENPRCFHFINGDRSEICRRDLVDTIRLCASAMLFSELDLLRDNFLLWYRTIVKSFNYEASSSSTYGKYLPNMMKQLLTPEEQRVMQPVLALGSSILSE</sequence>
<gene>
    <name evidence="4" type="ORF">D3A95_03955</name>
</gene>
<keyword evidence="5" id="KW-1185">Reference proteome</keyword>
<comment type="similarity">
    <text evidence="1">Belongs to the phycobiliprotein family.</text>
</comment>
<name>A0A7D6EVM8_9CYAN</name>
<dbReference type="KEGG" id="tsq:D3A95_03955"/>
<evidence type="ECO:0000256" key="1">
    <source>
        <dbReference type="ARBA" id="ARBA00008182"/>
    </source>
</evidence>
<keyword evidence="2" id="KW-0157">Chromophore</keyword>
<dbReference type="CDD" id="cd08919">
    <property type="entry name" value="PBP-like"/>
    <property type="match status" value="1"/>
</dbReference>
<evidence type="ECO:0000313" key="4">
    <source>
        <dbReference type="EMBL" id="QLL29859.1"/>
    </source>
</evidence>
<dbReference type="SUPFAM" id="SSF46458">
    <property type="entry name" value="Globin-like"/>
    <property type="match status" value="1"/>
</dbReference>
<dbReference type="Pfam" id="PF00502">
    <property type="entry name" value="Phycobilisome"/>
    <property type="match status" value="1"/>
</dbReference>
<dbReference type="RefSeq" id="WP_181496348.1">
    <property type="nucleotide sequence ID" value="NZ_CP032152.1"/>
</dbReference>
<dbReference type="Gene3D" id="1.10.490.20">
    <property type="entry name" value="Phycocyanins"/>
    <property type="match status" value="1"/>
</dbReference>
<dbReference type="EMBL" id="CP032152">
    <property type="protein sequence ID" value="QLL29859.1"/>
    <property type="molecule type" value="Genomic_DNA"/>
</dbReference>
<evidence type="ECO:0000313" key="5">
    <source>
        <dbReference type="Proteomes" id="UP000261812"/>
    </source>
</evidence>
<dbReference type="InterPro" id="IPR012128">
    <property type="entry name" value="Phycobilisome_asu/bsu"/>
</dbReference>
<protein>
    <submittedName>
        <fullName evidence="4">Allophycocyanin</fullName>
    </submittedName>
</protein>